<dbReference type="Proteomes" id="UP000265515">
    <property type="component" value="Unassembled WGS sequence"/>
</dbReference>
<keyword evidence="3" id="KW-1185">Reference proteome</keyword>
<organism evidence="2 3">
    <name type="scientific">Chara braunii</name>
    <name type="common">Braun's stonewort</name>
    <dbReference type="NCBI Taxonomy" id="69332"/>
    <lineage>
        <taxon>Eukaryota</taxon>
        <taxon>Viridiplantae</taxon>
        <taxon>Streptophyta</taxon>
        <taxon>Charophyceae</taxon>
        <taxon>Charales</taxon>
        <taxon>Characeae</taxon>
        <taxon>Chara</taxon>
    </lineage>
</organism>
<protein>
    <submittedName>
        <fullName evidence="2">Uncharacterized protein</fullName>
    </submittedName>
</protein>
<proteinExistence type="predicted"/>
<comment type="caution">
    <text evidence="2">The sequence shown here is derived from an EMBL/GenBank/DDBJ whole genome shotgun (WGS) entry which is preliminary data.</text>
</comment>
<dbReference type="AlphaFoldDB" id="A0A388KE44"/>
<reference evidence="2 3" key="1">
    <citation type="journal article" date="2018" name="Cell">
        <title>The Chara Genome: Secondary Complexity and Implications for Plant Terrestrialization.</title>
        <authorList>
            <person name="Nishiyama T."/>
            <person name="Sakayama H."/>
            <person name="Vries J.D."/>
            <person name="Buschmann H."/>
            <person name="Saint-Marcoux D."/>
            <person name="Ullrich K.K."/>
            <person name="Haas F.B."/>
            <person name="Vanderstraeten L."/>
            <person name="Becker D."/>
            <person name="Lang D."/>
            <person name="Vosolsobe S."/>
            <person name="Rombauts S."/>
            <person name="Wilhelmsson P.K.I."/>
            <person name="Janitza P."/>
            <person name="Kern R."/>
            <person name="Heyl A."/>
            <person name="Rumpler F."/>
            <person name="Villalobos L.I.A.C."/>
            <person name="Clay J.M."/>
            <person name="Skokan R."/>
            <person name="Toyoda A."/>
            <person name="Suzuki Y."/>
            <person name="Kagoshima H."/>
            <person name="Schijlen E."/>
            <person name="Tajeshwar N."/>
            <person name="Catarino B."/>
            <person name="Hetherington A.J."/>
            <person name="Saltykova A."/>
            <person name="Bonnot C."/>
            <person name="Breuninger H."/>
            <person name="Symeonidi A."/>
            <person name="Radhakrishnan G.V."/>
            <person name="Van Nieuwerburgh F."/>
            <person name="Deforce D."/>
            <person name="Chang C."/>
            <person name="Karol K.G."/>
            <person name="Hedrich R."/>
            <person name="Ulvskov P."/>
            <person name="Glockner G."/>
            <person name="Delwiche C.F."/>
            <person name="Petrasek J."/>
            <person name="Van de Peer Y."/>
            <person name="Friml J."/>
            <person name="Beilby M."/>
            <person name="Dolan L."/>
            <person name="Kohara Y."/>
            <person name="Sugano S."/>
            <person name="Fujiyama A."/>
            <person name="Delaux P.-M."/>
            <person name="Quint M."/>
            <person name="TheiBen G."/>
            <person name="Hagemann M."/>
            <person name="Harholt J."/>
            <person name="Dunand C."/>
            <person name="Zachgo S."/>
            <person name="Langdale J."/>
            <person name="Maumus F."/>
            <person name="Straeten D.V.D."/>
            <person name="Gould S.B."/>
            <person name="Rensing S.A."/>
        </authorList>
    </citation>
    <scope>NUCLEOTIDE SEQUENCE [LARGE SCALE GENOMIC DNA]</scope>
    <source>
        <strain evidence="2 3">S276</strain>
    </source>
</reference>
<sequence length="83" mass="9285">MVARLRGNDEVVLMVTRHQVDGDTSSVGWLMVTRDGEDNESQSKGNGDTSSERRDKSEDRVFGRRGDVSGDMVTCHEEQQVGW</sequence>
<dbReference type="Gramene" id="GBG68328">
    <property type="protein sequence ID" value="GBG68328"/>
    <property type="gene ID" value="CBR_g2872"/>
</dbReference>
<evidence type="ECO:0000256" key="1">
    <source>
        <dbReference type="SAM" id="MobiDB-lite"/>
    </source>
</evidence>
<accession>A0A388KE44</accession>
<name>A0A388KE44_CHABU</name>
<evidence type="ECO:0000313" key="2">
    <source>
        <dbReference type="EMBL" id="GBG68328.1"/>
    </source>
</evidence>
<evidence type="ECO:0000313" key="3">
    <source>
        <dbReference type="Proteomes" id="UP000265515"/>
    </source>
</evidence>
<gene>
    <name evidence="2" type="ORF">CBR_g2872</name>
</gene>
<feature type="compositionally biased region" description="Basic and acidic residues" evidence="1">
    <location>
        <begin position="50"/>
        <end position="83"/>
    </location>
</feature>
<dbReference type="EMBL" id="BFEA01000099">
    <property type="protein sequence ID" value="GBG68328.1"/>
    <property type="molecule type" value="Genomic_DNA"/>
</dbReference>
<feature type="region of interest" description="Disordered" evidence="1">
    <location>
        <begin position="34"/>
        <end position="83"/>
    </location>
</feature>